<dbReference type="InterPro" id="IPR011990">
    <property type="entry name" value="TPR-like_helical_dom_sf"/>
</dbReference>
<evidence type="ECO:0000256" key="1">
    <source>
        <dbReference type="SAM" id="MobiDB-lite"/>
    </source>
</evidence>
<dbReference type="InterPro" id="IPR057306">
    <property type="entry name" value="B-barrel_PelB_C"/>
</dbReference>
<keyword evidence="2" id="KW-1133">Transmembrane helix</keyword>
<keyword evidence="5" id="KW-1185">Reference proteome</keyword>
<evidence type="ECO:0000256" key="2">
    <source>
        <dbReference type="SAM" id="Phobius"/>
    </source>
</evidence>
<feature type="region of interest" description="Disordered" evidence="1">
    <location>
        <begin position="1062"/>
        <end position="1081"/>
    </location>
</feature>
<reference evidence="4 5" key="1">
    <citation type="submission" date="2020-07" db="EMBL/GenBank/DDBJ databases">
        <title>Exploring microbial biodiversity for novel pathways involved in the catabolism of aromatic compounds derived from lignin.</title>
        <authorList>
            <person name="Elkins J."/>
        </authorList>
    </citation>
    <scope>NUCLEOTIDE SEQUENCE [LARGE SCALE GENOMIC DNA]</scope>
    <source>
        <strain evidence="4 5">H2C3C</strain>
    </source>
</reference>
<keyword evidence="2" id="KW-0472">Membrane</keyword>
<feature type="transmembrane region" description="Helical" evidence="2">
    <location>
        <begin position="12"/>
        <end position="34"/>
    </location>
</feature>
<name>A0A7Y9WRB9_9BURK</name>
<sequence>MSTSPATPERQRLFSPAVILVLGALIALMLVLAYPRDKLEARLLGGANADGLTIAYLQAWLRIDPDNPDVLSELTREYLKGQRIAEASRVLDRLQQSHDPAARQGALAIRVSIAQQRLYALKAGDPARAARLRELDALLHEAAAYTWDNEQLALLARQARGLNDSELAARYYRQLIQRDPAHASGWLVDLAQTELGNGRYAAAANAWFEAQQHADDRDQRRARFLAGVKALQAGNDPLAAIQAANAHLGDLADDPDTLRYLANLALAAGRPDLAEQYVKRLLKMSAVMPREMRSVRPAALADRAPAEYRNAQGVWLRAAWYRPARQARGLQSAVLSVDACANTTEVCNDKHARAPRNANAPVDQRGGFIKIATTATTAAIAPTPPNAPTESDNELAYRVFLANGDVANAQRIAQAALDQDPQSTLWRGRLAQVAEWNHQPQVALRNYLAQAQANGDANAWQQVARLAPGLNDNAAVLAVTLHQSEQQPDNLKLIDAVVFSYEQLADPDSALRFLQARMHGAQRRAVMERYALIAERKGDDDLALRTWRDLEREFGPNSAYGLKIATLLYTRTQFDAALAAMNEAKPAAPNTDGDFWRFYALLANTVQHPHEANQGYRALIAGGKADADDYEAMTGFYNDSPLDAGRLAEYAYRHGGPPRALSQALYNYQRARAWGRIRALLASLSPEDRSAAEQSATFLLARAEYERQTGSVEDAERDIKRAASLAPDNVEARAAYLWMLTDRGTDAELRNAMRNEAGDAENDPQLWAPYAAASMRLGDGRAALQYLHKQSAQAAQSPLWRLTYADALELNSRIDEAWQLRRSVWLELARRRRDPNQANALPAAEQDDLRGRYVALAALFDNGDRSRAVLIEMLRADQASQADAQSAQTSELGDIGLLPPAQQDAIRKERRLYTAIAREAAISWAQVQDASDMERAWLEKQYIQRSTRPVYAEAQLAINEGDVNELSRLLDTLPDLIPRQNKVDAQTLTGRNADAQTTAFESLTSLPNDSVMHGQLHDRLLSNAQAVAPSVRYSDQGPLRFSEESITGGVRLTPSQALQLRYRQRDQSTDAGSLPNAPNHDRLLEGVYSHKGQYDEEHVIVGRREALKDFVTARVEGTYAVNPKLTLTYAAGYNQSATETTQLTVAGVKDMASVGFNYRLDSHWFGGGRYEYDRFHGQDRSSLGDGHLVELNAGYKIKADYPDYTIRAVFSHGQYSANGTPGAALQNLLPAGTPFNAQAFMPQTFTQGGLLLSFGDDLPENYSKGWRPMFSAGPLRDSRAGWSGQVMTGLVGSLFGGDQMLIYGLYQGASSNHSTSVKEIGARYQWLY</sequence>
<dbReference type="Proteomes" id="UP000540929">
    <property type="component" value="Unassembled WGS sequence"/>
</dbReference>
<organism evidence="4 5">
    <name type="scientific">Paraburkholderia bryophila</name>
    <dbReference type="NCBI Taxonomy" id="420952"/>
    <lineage>
        <taxon>Bacteria</taxon>
        <taxon>Pseudomonadati</taxon>
        <taxon>Pseudomonadota</taxon>
        <taxon>Betaproteobacteria</taxon>
        <taxon>Burkholderiales</taxon>
        <taxon>Burkholderiaceae</taxon>
        <taxon>Paraburkholderia</taxon>
    </lineage>
</organism>
<dbReference type="Pfam" id="PF13429">
    <property type="entry name" value="TPR_15"/>
    <property type="match status" value="1"/>
</dbReference>
<dbReference type="Pfam" id="PF24604">
    <property type="entry name" value="B-barrel_PelB_C"/>
    <property type="match status" value="1"/>
</dbReference>
<keyword evidence="2" id="KW-0812">Transmembrane</keyword>
<evidence type="ECO:0000313" key="5">
    <source>
        <dbReference type="Proteomes" id="UP000540929"/>
    </source>
</evidence>
<dbReference type="SMART" id="SM00028">
    <property type="entry name" value="TPR"/>
    <property type="match status" value="4"/>
</dbReference>
<evidence type="ECO:0000313" key="4">
    <source>
        <dbReference type="EMBL" id="NYH24960.1"/>
    </source>
</evidence>
<gene>
    <name evidence="4" type="ORF">GGD40_004531</name>
</gene>
<dbReference type="SUPFAM" id="SSF48452">
    <property type="entry name" value="TPR-like"/>
    <property type="match status" value="2"/>
</dbReference>
<protein>
    <submittedName>
        <fullName evidence="4">Tfp pilus assembly protein PilF</fullName>
    </submittedName>
</protein>
<accession>A0A7Y9WRB9</accession>
<comment type="caution">
    <text evidence="4">The sequence shown here is derived from an EMBL/GenBank/DDBJ whole genome shotgun (WGS) entry which is preliminary data.</text>
</comment>
<dbReference type="EMBL" id="JACCAS010000002">
    <property type="protein sequence ID" value="NYH24960.1"/>
    <property type="molecule type" value="Genomic_DNA"/>
</dbReference>
<feature type="domain" description="PelB C-terminal" evidence="3">
    <location>
        <begin position="1022"/>
        <end position="1326"/>
    </location>
</feature>
<dbReference type="RefSeq" id="WP_179745107.1">
    <property type="nucleotide sequence ID" value="NZ_JACCAS010000002.1"/>
</dbReference>
<proteinExistence type="predicted"/>
<evidence type="ECO:0000259" key="3">
    <source>
        <dbReference type="Pfam" id="PF24604"/>
    </source>
</evidence>
<dbReference type="InterPro" id="IPR019734">
    <property type="entry name" value="TPR_rpt"/>
</dbReference>
<dbReference type="Gene3D" id="1.25.40.10">
    <property type="entry name" value="Tetratricopeptide repeat domain"/>
    <property type="match status" value="2"/>
</dbReference>